<accession>A0A836CE52</accession>
<dbReference type="PANTHER" id="PTHR43283:SF14">
    <property type="entry name" value="BLL8153 PROTEIN"/>
    <property type="match status" value="1"/>
</dbReference>
<dbReference type="SUPFAM" id="SSF56601">
    <property type="entry name" value="beta-lactamase/transpeptidase-like"/>
    <property type="match status" value="1"/>
</dbReference>
<dbReference type="EMBL" id="JAFCMP010000375">
    <property type="protein sequence ID" value="KAG5180641.1"/>
    <property type="molecule type" value="Genomic_DNA"/>
</dbReference>
<dbReference type="Proteomes" id="UP000664859">
    <property type="component" value="Unassembled WGS sequence"/>
</dbReference>
<name>A0A836CE52_9STRA</name>
<organism evidence="3 4">
    <name type="scientific">Tribonema minus</name>
    <dbReference type="NCBI Taxonomy" id="303371"/>
    <lineage>
        <taxon>Eukaryota</taxon>
        <taxon>Sar</taxon>
        <taxon>Stramenopiles</taxon>
        <taxon>Ochrophyta</taxon>
        <taxon>PX clade</taxon>
        <taxon>Xanthophyceae</taxon>
        <taxon>Tribonematales</taxon>
        <taxon>Tribonemataceae</taxon>
        <taxon>Tribonema</taxon>
    </lineage>
</organism>
<feature type="transmembrane region" description="Helical" evidence="1">
    <location>
        <begin position="12"/>
        <end position="31"/>
    </location>
</feature>
<keyword evidence="1" id="KW-0812">Transmembrane</keyword>
<keyword evidence="1" id="KW-0472">Membrane</keyword>
<evidence type="ECO:0000313" key="3">
    <source>
        <dbReference type="EMBL" id="KAG5180641.1"/>
    </source>
</evidence>
<comment type="caution">
    <text evidence="3">The sequence shown here is derived from an EMBL/GenBank/DDBJ whole genome shotgun (WGS) entry which is preliminary data.</text>
</comment>
<evidence type="ECO:0000256" key="1">
    <source>
        <dbReference type="SAM" id="Phobius"/>
    </source>
</evidence>
<gene>
    <name evidence="3" type="ORF">JKP88DRAFT_256164</name>
</gene>
<dbReference type="PANTHER" id="PTHR43283">
    <property type="entry name" value="BETA-LACTAMASE-RELATED"/>
    <property type="match status" value="1"/>
</dbReference>
<dbReference type="Pfam" id="PF00144">
    <property type="entry name" value="Beta-lactamase"/>
    <property type="match status" value="1"/>
</dbReference>
<evidence type="ECO:0000313" key="4">
    <source>
        <dbReference type="Proteomes" id="UP000664859"/>
    </source>
</evidence>
<dbReference type="AlphaFoldDB" id="A0A836CE52"/>
<keyword evidence="4" id="KW-1185">Reference proteome</keyword>
<keyword evidence="1" id="KW-1133">Transmembrane helix</keyword>
<keyword evidence="3" id="KW-0378">Hydrolase</keyword>
<evidence type="ECO:0000259" key="2">
    <source>
        <dbReference type="Pfam" id="PF00144"/>
    </source>
</evidence>
<proteinExistence type="predicted"/>
<dbReference type="InterPro" id="IPR050789">
    <property type="entry name" value="Diverse_Enzym_Activities"/>
</dbReference>
<dbReference type="Gene3D" id="3.40.710.10">
    <property type="entry name" value="DD-peptidase/beta-lactamase superfamily"/>
    <property type="match status" value="1"/>
</dbReference>
<protein>
    <submittedName>
        <fullName evidence="3">6-aminohexanoate-dimer hydrolase</fullName>
    </submittedName>
</protein>
<dbReference type="InterPro" id="IPR001466">
    <property type="entry name" value="Beta-lactam-related"/>
</dbReference>
<reference evidence="3" key="1">
    <citation type="submission" date="2021-02" db="EMBL/GenBank/DDBJ databases">
        <title>First Annotated Genome of the Yellow-green Alga Tribonema minus.</title>
        <authorList>
            <person name="Mahan K.M."/>
        </authorList>
    </citation>
    <scope>NUCLEOTIDE SEQUENCE</scope>
    <source>
        <strain evidence="3">UTEX B ZZ1240</strain>
    </source>
</reference>
<feature type="domain" description="Beta-lactamase-related" evidence="2">
    <location>
        <begin position="108"/>
        <end position="387"/>
    </location>
</feature>
<sequence>MVEDFMRIFWRWMLRVVLLLVAVALVGGFIFRQKIRELHAVYTYANAFKPDVIDENFRSLYKLYPAVRVEHGPEVSELQRAEGPLPETYVSAGETRQVADWIERTQTTGLLVVKDGKIVHEEYRRGNNAGTQSIAMSVSKSTVSFLVGNAVADGLIRLQDPVDKYAPLLAEGGYKGVTVKNVLQMSSGIGFNEDYGDLNSDIVRYIIQILTGSVNDFTAHLRNERPQGTFNRYVSADTQVLGMVLEGATGKPLPDYFKERLWSRLGPEADAYWLVDQKKETLAAGGLNAVLRDYARFGLLYLNEGRNWKGEQIVPAEWVRASVTPDAAYLMPGREDPAAGIPFGYGYQWWIPGKPQGDFAAIGIYGQFIYVNPARKVVIAKTSAYADYNNSGGAMEYETIDAFQAIANAL</sequence>
<dbReference type="GO" id="GO:0016787">
    <property type="term" value="F:hydrolase activity"/>
    <property type="evidence" value="ECO:0007669"/>
    <property type="project" value="UniProtKB-KW"/>
</dbReference>
<dbReference type="OrthoDB" id="428260at2759"/>
<dbReference type="InterPro" id="IPR012338">
    <property type="entry name" value="Beta-lactam/transpept-like"/>
</dbReference>